<organism evidence="2">
    <name type="scientific">Gordonia sp. MP11Mi</name>
    <dbReference type="NCBI Taxonomy" id="3022769"/>
    <lineage>
        <taxon>Bacteria</taxon>
        <taxon>Bacillati</taxon>
        <taxon>Actinomycetota</taxon>
        <taxon>Actinomycetes</taxon>
        <taxon>Mycobacteriales</taxon>
        <taxon>Gordoniaceae</taxon>
        <taxon>Gordonia</taxon>
    </lineage>
</organism>
<evidence type="ECO:0000259" key="1">
    <source>
        <dbReference type="Pfam" id="PF17940"/>
    </source>
</evidence>
<dbReference type="InterPro" id="IPR009057">
    <property type="entry name" value="Homeodomain-like_sf"/>
</dbReference>
<name>A0AA97CW42_9ACTN</name>
<proteinExistence type="predicted"/>
<dbReference type="RefSeq" id="WP_420041524.1">
    <property type="nucleotide sequence ID" value="NZ_CP128986.1"/>
</dbReference>
<reference evidence="2" key="1">
    <citation type="submission" date="2023-06" db="EMBL/GenBank/DDBJ databases">
        <title>Gordonia sp. nov. and Pseudochrobactrum sp. nov., two species isolated from the burying beetle Nicrophorus vespilloides.</title>
        <authorList>
            <person name="Poehlein A."/>
            <person name="Guzman J."/>
            <person name="Daniel R."/>
            <person name="Vilcinskas A."/>
        </authorList>
    </citation>
    <scope>NUCLEOTIDE SEQUENCE</scope>
    <source>
        <strain evidence="2">MP11Mi</strain>
    </source>
</reference>
<feature type="domain" description="Tetracyclin repressor-like C-terminal group 31" evidence="1">
    <location>
        <begin position="96"/>
        <end position="199"/>
    </location>
</feature>
<evidence type="ECO:0000313" key="2">
    <source>
        <dbReference type="EMBL" id="WOC12277.1"/>
    </source>
</evidence>
<dbReference type="InterPro" id="IPR041583">
    <property type="entry name" value="TetR_C_31"/>
</dbReference>
<dbReference type="AlphaFoldDB" id="A0AA97CW42"/>
<dbReference type="EMBL" id="CP128986">
    <property type="protein sequence ID" value="WOC12277.1"/>
    <property type="molecule type" value="Genomic_DNA"/>
</dbReference>
<dbReference type="SUPFAM" id="SSF46689">
    <property type="entry name" value="Homeodomain-like"/>
    <property type="match status" value="1"/>
</dbReference>
<sequence length="208" mass="22373">MVEPRSTIRRRLIAESAIALIAHDGMRALTHRAVDAAAGIPSGSTSSYARTRSALLEIVVDELERRALRDAGDLDSVTAPSRLGGSVPDEGGELSLDEAVAAICTLIGTLADRRDDMRARYALILELDDADLRSRLMDRGAVHERSVDIATDLLRRAGLPSSRADVEVLVELTDALVLHRTIADRESPWTAAIVTAQLRGRDKSDGSG</sequence>
<gene>
    <name evidence="2" type="ORF">MP11Mi_13620</name>
</gene>
<dbReference type="Pfam" id="PF17940">
    <property type="entry name" value="TetR_C_31"/>
    <property type="match status" value="1"/>
</dbReference>
<accession>A0AA97CW42</accession>
<dbReference type="Gene3D" id="1.10.357.10">
    <property type="entry name" value="Tetracycline Repressor, domain 2"/>
    <property type="match status" value="1"/>
</dbReference>
<protein>
    <recommendedName>
        <fullName evidence="1">Tetracyclin repressor-like C-terminal group 31 domain-containing protein</fullName>
    </recommendedName>
</protein>